<feature type="domain" description="VOC" evidence="1">
    <location>
        <begin position="7"/>
        <end position="125"/>
    </location>
</feature>
<feature type="domain" description="VOC" evidence="1">
    <location>
        <begin position="138"/>
        <end position="256"/>
    </location>
</feature>
<dbReference type="InterPro" id="IPR004360">
    <property type="entry name" value="Glyas_Fos-R_dOase_dom"/>
</dbReference>
<evidence type="ECO:0000259" key="1">
    <source>
        <dbReference type="PROSITE" id="PS51819"/>
    </source>
</evidence>
<proteinExistence type="predicted"/>
<dbReference type="RefSeq" id="WP_147703369.1">
    <property type="nucleotide sequence ID" value="NZ_VDUY01000002.1"/>
</dbReference>
<dbReference type="PROSITE" id="PS51819">
    <property type="entry name" value="VOC"/>
    <property type="match status" value="2"/>
</dbReference>
<dbReference type="Pfam" id="PF00903">
    <property type="entry name" value="Glyoxalase"/>
    <property type="match status" value="2"/>
</dbReference>
<accession>A0A5C8P0I1</accession>
<reference evidence="2 3" key="1">
    <citation type="submission" date="2019-06" db="EMBL/GenBank/DDBJ databases">
        <title>Quisquiliibacterium sp. nov., isolated from a maize field.</title>
        <authorList>
            <person name="Lin S.-Y."/>
            <person name="Tsai C.-F."/>
            <person name="Young C.-C."/>
        </authorList>
    </citation>
    <scope>NUCLEOTIDE SEQUENCE [LARGE SCALE GENOMIC DNA]</scope>
    <source>
        <strain evidence="2 3">CC-CFT501</strain>
    </source>
</reference>
<comment type="caution">
    <text evidence="2">The sequence shown here is derived from an EMBL/GenBank/DDBJ whole genome shotgun (WGS) entry which is preliminary data.</text>
</comment>
<dbReference type="Proteomes" id="UP000321548">
    <property type="component" value="Unassembled WGS sequence"/>
</dbReference>
<dbReference type="Gene3D" id="3.10.180.10">
    <property type="entry name" value="2,3-Dihydroxybiphenyl 1,2-Dioxygenase, domain 1"/>
    <property type="match status" value="2"/>
</dbReference>
<dbReference type="InterPro" id="IPR037523">
    <property type="entry name" value="VOC_core"/>
</dbReference>
<gene>
    <name evidence="2" type="ORF">FHP08_05760</name>
</gene>
<protein>
    <submittedName>
        <fullName evidence="2">VOC family protein</fullName>
    </submittedName>
</protein>
<organism evidence="2 3">
    <name type="scientific">Zeimonas arvi</name>
    <dbReference type="NCBI Taxonomy" id="2498847"/>
    <lineage>
        <taxon>Bacteria</taxon>
        <taxon>Pseudomonadati</taxon>
        <taxon>Pseudomonadota</taxon>
        <taxon>Betaproteobacteria</taxon>
        <taxon>Burkholderiales</taxon>
        <taxon>Burkholderiaceae</taxon>
        <taxon>Zeimonas</taxon>
    </lineage>
</organism>
<dbReference type="PANTHER" id="PTHR33993:SF14">
    <property type="entry name" value="GB|AAF24581.1"/>
    <property type="match status" value="1"/>
</dbReference>
<sequence>MTNHHGDFIWYELMTPDAEAAARFYASILGWQDRPAEAAAAGAYRIFSAAGTDVGGLYCTAGDPRCAGSRPAWLGYVGVDDVDASATDVQAAGGTILMPPTDIPGVGRFAMIADPQGVPCYVMRGAVDAASTAFAPDTPGHCQWNELTTADQQAALAFYGGRFGWQPGDAVDMGELGDYRFLVQRGITIGAVMNAPPGGPPPMWTFYFGVPDIDRAAAAIVGGGGTVHHGPAEVPGGSRIVVASDPQGAGFGLVAPPPATASKETST</sequence>
<dbReference type="EMBL" id="VDUY01000002">
    <property type="protein sequence ID" value="TXL67120.1"/>
    <property type="molecule type" value="Genomic_DNA"/>
</dbReference>
<dbReference type="PANTHER" id="PTHR33993">
    <property type="entry name" value="GLYOXALASE-RELATED"/>
    <property type="match status" value="1"/>
</dbReference>
<evidence type="ECO:0000313" key="2">
    <source>
        <dbReference type="EMBL" id="TXL67120.1"/>
    </source>
</evidence>
<dbReference type="InterPro" id="IPR029068">
    <property type="entry name" value="Glyas_Bleomycin-R_OHBP_Dase"/>
</dbReference>
<evidence type="ECO:0000313" key="3">
    <source>
        <dbReference type="Proteomes" id="UP000321548"/>
    </source>
</evidence>
<dbReference type="SUPFAM" id="SSF54593">
    <property type="entry name" value="Glyoxalase/Bleomycin resistance protein/Dihydroxybiphenyl dioxygenase"/>
    <property type="match status" value="2"/>
</dbReference>
<name>A0A5C8P0I1_9BURK</name>
<dbReference type="InterPro" id="IPR052164">
    <property type="entry name" value="Anthracycline_SecMetBiosynth"/>
</dbReference>
<dbReference type="OrthoDB" id="9793039at2"/>
<dbReference type="CDD" id="cd07247">
    <property type="entry name" value="SgaA_N_like"/>
    <property type="match status" value="1"/>
</dbReference>
<dbReference type="AlphaFoldDB" id="A0A5C8P0I1"/>
<keyword evidence="3" id="KW-1185">Reference proteome</keyword>